<proteinExistence type="inferred from homology"/>
<keyword evidence="9" id="KW-0464">Manganese</keyword>
<keyword evidence="6" id="KW-0479">Metal-binding</keyword>
<name>A0A7S3LGA8_9STRA</name>
<dbReference type="GO" id="GO:0004722">
    <property type="term" value="F:protein serine/threonine phosphatase activity"/>
    <property type="evidence" value="ECO:0007669"/>
    <property type="project" value="UniProtKB-EC"/>
</dbReference>
<keyword evidence="7 10" id="KW-0378">Hydrolase</keyword>
<evidence type="ECO:0000313" key="13">
    <source>
        <dbReference type="EMBL" id="CAE0422009.1"/>
    </source>
</evidence>
<dbReference type="SUPFAM" id="SSF81606">
    <property type="entry name" value="PP2C-like"/>
    <property type="match status" value="1"/>
</dbReference>
<reference evidence="13" key="1">
    <citation type="submission" date="2021-01" db="EMBL/GenBank/DDBJ databases">
        <authorList>
            <person name="Corre E."/>
            <person name="Pelletier E."/>
            <person name="Niang G."/>
            <person name="Scheremetjew M."/>
            <person name="Finn R."/>
            <person name="Kale V."/>
            <person name="Holt S."/>
            <person name="Cochrane G."/>
            <person name="Meng A."/>
            <person name="Brown T."/>
            <person name="Cohen L."/>
        </authorList>
    </citation>
    <scope>NUCLEOTIDE SEQUENCE</scope>
    <source>
        <strain evidence="13">CCMP127</strain>
    </source>
</reference>
<comment type="subcellular location">
    <subcellularLocation>
        <location evidence="3">Membrane</location>
        <topology evidence="3">Peripheral membrane protein</topology>
    </subcellularLocation>
</comment>
<dbReference type="PANTHER" id="PTHR13832">
    <property type="entry name" value="PROTEIN PHOSPHATASE 2C"/>
    <property type="match status" value="1"/>
</dbReference>
<accession>A0A7S3LGA8</accession>
<feature type="compositionally biased region" description="Basic and acidic residues" evidence="11">
    <location>
        <begin position="164"/>
        <end position="173"/>
    </location>
</feature>
<dbReference type="GO" id="GO:0046872">
    <property type="term" value="F:metal ion binding"/>
    <property type="evidence" value="ECO:0007669"/>
    <property type="project" value="UniProtKB-KW"/>
</dbReference>
<dbReference type="PANTHER" id="PTHR13832:SF565">
    <property type="entry name" value="AT28366P-RELATED"/>
    <property type="match status" value="1"/>
</dbReference>
<feature type="region of interest" description="Disordered" evidence="11">
    <location>
        <begin position="164"/>
        <end position="204"/>
    </location>
</feature>
<dbReference type="GO" id="GO:0016020">
    <property type="term" value="C:membrane"/>
    <property type="evidence" value="ECO:0007669"/>
    <property type="project" value="UniProtKB-SubCell"/>
</dbReference>
<dbReference type="SMART" id="SM00332">
    <property type="entry name" value="PP2Cc"/>
    <property type="match status" value="1"/>
</dbReference>
<comment type="similarity">
    <text evidence="4 10">Belongs to the PP2C family.</text>
</comment>
<comment type="cofactor">
    <cofactor evidence="1">
        <name>Mn(2+)</name>
        <dbReference type="ChEBI" id="CHEBI:29035"/>
    </cofactor>
</comment>
<protein>
    <recommendedName>
        <fullName evidence="5">protein-serine/threonine phosphatase</fullName>
        <ecNumber evidence="5">3.1.3.16</ecNumber>
    </recommendedName>
</protein>
<dbReference type="Pfam" id="PF00481">
    <property type="entry name" value="PP2C"/>
    <property type="match status" value="2"/>
</dbReference>
<evidence type="ECO:0000259" key="12">
    <source>
        <dbReference type="PROSITE" id="PS51746"/>
    </source>
</evidence>
<dbReference type="InterPro" id="IPR001932">
    <property type="entry name" value="PPM-type_phosphatase-like_dom"/>
</dbReference>
<dbReference type="EC" id="3.1.3.16" evidence="5"/>
<dbReference type="InterPro" id="IPR015655">
    <property type="entry name" value="PP2C"/>
</dbReference>
<evidence type="ECO:0000256" key="3">
    <source>
        <dbReference type="ARBA" id="ARBA00004170"/>
    </source>
</evidence>
<dbReference type="AlphaFoldDB" id="A0A7S3LGA8"/>
<evidence type="ECO:0000256" key="2">
    <source>
        <dbReference type="ARBA" id="ARBA00001946"/>
    </source>
</evidence>
<evidence type="ECO:0000256" key="11">
    <source>
        <dbReference type="SAM" id="MobiDB-lite"/>
    </source>
</evidence>
<evidence type="ECO:0000256" key="6">
    <source>
        <dbReference type="ARBA" id="ARBA00022723"/>
    </source>
</evidence>
<evidence type="ECO:0000256" key="10">
    <source>
        <dbReference type="RuleBase" id="RU003465"/>
    </source>
</evidence>
<feature type="compositionally biased region" description="Basic and acidic residues" evidence="11">
    <location>
        <begin position="423"/>
        <end position="434"/>
    </location>
</feature>
<dbReference type="InterPro" id="IPR000222">
    <property type="entry name" value="PP2C_BS"/>
</dbReference>
<feature type="compositionally biased region" description="Polar residues" evidence="11">
    <location>
        <begin position="176"/>
        <end position="191"/>
    </location>
</feature>
<organism evidence="13">
    <name type="scientific">Amphora coffeiformis</name>
    <dbReference type="NCBI Taxonomy" id="265554"/>
    <lineage>
        <taxon>Eukaryota</taxon>
        <taxon>Sar</taxon>
        <taxon>Stramenopiles</taxon>
        <taxon>Ochrophyta</taxon>
        <taxon>Bacillariophyta</taxon>
        <taxon>Bacillariophyceae</taxon>
        <taxon>Bacillariophycidae</taxon>
        <taxon>Thalassiophysales</taxon>
        <taxon>Catenulaceae</taxon>
        <taxon>Amphora</taxon>
    </lineage>
</organism>
<feature type="region of interest" description="Disordered" evidence="11">
    <location>
        <begin position="1"/>
        <end position="21"/>
    </location>
</feature>
<dbReference type="Gene3D" id="3.60.40.10">
    <property type="entry name" value="PPM-type phosphatase domain"/>
    <property type="match status" value="1"/>
</dbReference>
<feature type="region of interest" description="Disordered" evidence="11">
    <location>
        <begin position="411"/>
        <end position="434"/>
    </location>
</feature>
<evidence type="ECO:0000256" key="9">
    <source>
        <dbReference type="ARBA" id="ARBA00023211"/>
    </source>
</evidence>
<evidence type="ECO:0000256" key="8">
    <source>
        <dbReference type="ARBA" id="ARBA00022912"/>
    </source>
</evidence>
<feature type="domain" description="PPM-type phosphatase" evidence="12">
    <location>
        <begin position="24"/>
        <end position="402"/>
    </location>
</feature>
<dbReference type="PROSITE" id="PS51746">
    <property type="entry name" value="PPM_2"/>
    <property type="match status" value="1"/>
</dbReference>
<sequence length="434" mass="47006">MGNLLGSPVTEKETHSGVTGDSLPFAVSSMQGWRVHMEDAHITEGNLYAAEGVQKEDGSVDYTKISLQGHSLFAVYDGHGGTFAAKYAGDNFCRVLSRTAKFIQYAKYRQITPEKEKTFADPSMRDEYLRNGRDLLHAALIDAFVETDKEIGLALRGQKVADADKPYSEENHQKHNSGQSPGSGDDQNQSMEVEGPSLEEEGDSGTTACVVVITPEYIVCANAGDSRAVLCRDNRHAVALSHDHKPDNPDEDRRIRLGGGFVAGGRVEGDLAVSRGLGDFRFKVMEVVMAAEKLPDGAFDYENGETTTVAGALRRPVTKPSHQKVSPVPELIFIDRSPDKDEFVLIACDGIWDVQSNEVAVQLVANLFAEGEADLGLICEEVCDCCLGIGSKDNMTTLVVKLESQKIGTGGGVQARRATRQTVSEKKMASMDST</sequence>
<keyword evidence="8 10" id="KW-0904">Protein phosphatase</keyword>
<comment type="cofactor">
    <cofactor evidence="2">
        <name>Mg(2+)</name>
        <dbReference type="ChEBI" id="CHEBI:18420"/>
    </cofactor>
</comment>
<evidence type="ECO:0000256" key="7">
    <source>
        <dbReference type="ARBA" id="ARBA00022801"/>
    </source>
</evidence>
<evidence type="ECO:0000256" key="1">
    <source>
        <dbReference type="ARBA" id="ARBA00001936"/>
    </source>
</evidence>
<dbReference type="PROSITE" id="PS01032">
    <property type="entry name" value="PPM_1"/>
    <property type="match status" value="1"/>
</dbReference>
<dbReference type="CDD" id="cd00143">
    <property type="entry name" value="PP2Cc"/>
    <property type="match status" value="1"/>
</dbReference>
<evidence type="ECO:0000256" key="5">
    <source>
        <dbReference type="ARBA" id="ARBA00013081"/>
    </source>
</evidence>
<dbReference type="InterPro" id="IPR036457">
    <property type="entry name" value="PPM-type-like_dom_sf"/>
</dbReference>
<gene>
    <name evidence="13" type="ORF">ACOF00016_LOCUS18612</name>
</gene>
<evidence type="ECO:0000256" key="4">
    <source>
        <dbReference type="ARBA" id="ARBA00006702"/>
    </source>
</evidence>
<dbReference type="EMBL" id="HBIM01025061">
    <property type="protein sequence ID" value="CAE0422009.1"/>
    <property type="molecule type" value="Transcribed_RNA"/>
</dbReference>